<evidence type="ECO:0000259" key="2">
    <source>
        <dbReference type="Pfam" id="PF25372"/>
    </source>
</evidence>
<evidence type="ECO:0000313" key="3">
    <source>
        <dbReference type="EMBL" id="ONH69344.1"/>
    </source>
</evidence>
<dbReference type="OMA" id="IGLAGCH"/>
<feature type="compositionally biased region" description="Polar residues" evidence="1">
    <location>
        <begin position="39"/>
        <end position="72"/>
    </location>
</feature>
<dbReference type="VEuPathDB" id="FungiDB:BON22_0741"/>
<feature type="compositionally biased region" description="Low complexity" evidence="1">
    <location>
        <begin position="81"/>
        <end position="94"/>
    </location>
</feature>
<sequence>MQRLTSTKRSGEDFHSSRPTKRNSVSPKSSIIFTPPQTPKKNQSRSSLTQRSKLLTTFKNAFTSSSPSRTLQSPVSDDESAPSSPDISSVSSNNQFVSSPVSLYTPEDHRVNQKLSSLNINEKVCRTLNFEDDVNDQLKNLHLTHSTTIIDNSHAIFHIPEILNKIISYVDEFTSVPCEESPVRRRPLSYQHALLIYKDEQRAHQVWSEAMQKTMDENGNPVTNFQNNVNSLYSCMLVNKLWYRVTLEVASTKLFFSDETKWQNFVTKTSQRRHLTRSKSNTRLFVMHKLTKAHQLDVDLVSPTISGNLEWIEMYICPKILPTPQMLSGSLLKKLVMPGSKVVDDGFLRLVAKTCPNLEHLDLRACGLVSDAGITHLASRCKSLVSLNLGRHTHTSRITDLTLHAISIYTHIETLGVAGCAITDRGLWELALRSSDSIQRLSLNNCSELTDSSLPRILEMGYLPNLTVLEIRHLLNLTNVAPLVSFKRKKEQMGKPVLIEGCEVLEYRMRSEEWRQDMSQSARMLNEIQNWCNEVNDGDAALSRKTLSRAVSV</sequence>
<name>A0A1V2LC75_CYBFA</name>
<dbReference type="GO" id="GO:0031146">
    <property type="term" value="P:SCF-dependent proteasomal ubiquitin-dependent protein catabolic process"/>
    <property type="evidence" value="ECO:0007669"/>
    <property type="project" value="TreeGrafter"/>
</dbReference>
<dbReference type="STRING" id="36022.A0A1V2LC75"/>
<dbReference type="GO" id="GO:0019005">
    <property type="term" value="C:SCF ubiquitin ligase complex"/>
    <property type="evidence" value="ECO:0007669"/>
    <property type="project" value="TreeGrafter"/>
</dbReference>
<proteinExistence type="predicted"/>
<accession>A0A1V2LC75</accession>
<protein>
    <submittedName>
        <fullName evidence="3">Antagonist of mitotic exit network protein 1</fullName>
    </submittedName>
</protein>
<dbReference type="Proteomes" id="UP000189513">
    <property type="component" value="Unassembled WGS sequence"/>
</dbReference>
<feature type="region of interest" description="Disordered" evidence="1">
    <location>
        <begin position="1"/>
        <end position="94"/>
    </location>
</feature>
<dbReference type="SUPFAM" id="SSF52047">
    <property type="entry name" value="RNI-like"/>
    <property type="match status" value="1"/>
</dbReference>
<dbReference type="EMBL" id="MPUK01000001">
    <property type="protein sequence ID" value="ONH69344.1"/>
    <property type="molecule type" value="Genomic_DNA"/>
</dbReference>
<dbReference type="PANTHER" id="PTHR13318">
    <property type="entry name" value="PARTNER OF PAIRED, ISOFORM B-RELATED"/>
    <property type="match status" value="1"/>
</dbReference>
<evidence type="ECO:0000313" key="4">
    <source>
        <dbReference type="Proteomes" id="UP000189513"/>
    </source>
</evidence>
<dbReference type="Gene3D" id="3.80.10.10">
    <property type="entry name" value="Ribonuclease Inhibitor"/>
    <property type="match status" value="2"/>
</dbReference>
<keyword evidence="4" id="KW-1185">Reference proteome</keyword>
<dbReference type="InterPro" id="IPR006553">
    <property type="entry name" value="Leu-rich_rpt_Cys-con_subtyp"/>
</dbReference>
<feature type="domain" description="F-box/LRR-repeat protein 15-like leucin rich repeat" evidence="2">
    <location>
        <begin position="333"/>
        <end position="461"/>
    </location>
</feature>
<dbReference type="InterPro" id="IPR057207">
    <property type="entry name" value="FBXL15_LRR"/>
</dbReference>
<dbReference type="AlphaFoldDB" id="A0A1V2LC75"/>
<feature type="compositionally biased region" description="Polar residues" evidence="1">
    <location>
        <begin position="22"/>
        <end position="32"/>
    </location>
</feature>
<dbReference type="InterPro" id="IPR032675">
    <property type="entry name" value="LRR_dom_sf"/>
</dbReference>
<evidence type="ECO:0000256" key="1">
    <source>
        <dbReference type="SAM" id="MobiDB-lite"/>
    </source>
</evidence>
<dbReference type="SMART" id="SM00367">
    <property type="entry name" value="LRR_CC"/>
    <property type="match status" value="4"/>
</dbReference>
<dbReference type="Pfam" id="PF25372">
    <property type="entry name" value="DUF7885"/>
    <property type="match status" value="1"/>
</dbReference>
<reference evidence="4" key="1">
    <citation type="journal article" date="2017" name="Genome Announc.">
        <title>Genome sequences of Cyberlindnera fabianii 65, Pichia kudriavzevii 129, and Saccharomyces cerevisiae 131 isolated from fermented masau fruits in Zimbabwe.</title>
        <authorList>
            <person name="van Rijswijck I.M.H."/>
            <person name="Derks M.F.L."/>
            <person name="Abee T."/>
            <person name="de Ridder D."/>
            <person name="Smid E.J."/>
        </authorList>
    </citation>
    <scope>NUCLEOTIDE SEQUENCE [LARGE SCALE GENOMIC DNA]</scope>
    <source>
        <strain evidence="4">65</strain>
    </source>
</reference>
<comment type="caution">
    <text evidence="3">The sequence shown here is derived from an EMBL/GenBank/DDBJ whole genome shotgun (WGS) entry which is preliminary data.</text>
</comment>
<gene>
    <name evidence="3" type="ORF">BON22_0741</name>
</gene>
<organism evidence="3 4">
    <name type="scientific">Cyberlindnera fabianii</name>
    <name type="common">Yeast</name>
    <name type="synonym">Hansenula fabianii</name>
    <dbReference type="NCBI Taxonomy" id="36022"/>
    <lineage>
        <taxon>Eukaryota</taxon>
        <taxon>Fungi</taxon>
        <taxon>Dikarya</taxon>
        <taxon>Ascomycota</taxon>
        <taxon>Saccharomycotina</taxon>
        <taxon>Saccharomycetes</taxon>
        <taxon>Phaffomycetales</taxon>
        <taxon>Phaffomycetaceae</taxon>
        <taxon>Cyberlindnera</taxon>
    </lineage>
</organism>